<evidence type="ECO:0000313" key="5">
    <source>
        <dbReference type="Proteomes" id="UP000325030"/>
    </source>
</evidence>
<evidence type="ECO:0000259" key="1">
    <source>
        <dbReference type="PROSITE" id="PS50995"/>
    </source>
</evidence>
<dbReference type="PANTHER" id="PTHR33164:SF43">
    <property type="entry name" value="HTH-TYPE TRANSCRIPTIONAL REPRESSOR YETL"/>
    <property type="match status" value="1"/>
</dbReference>
<dbReference type="PRINTS" id="PR00598">
    <property type="entry name" value="HTHMARR"/>
</dbReference>
<dbReference type="SMART" id="SM00347">
    <property type="entry name" value="HTH_MARR"/>
    <property type="match status" value="1"/>
</dbReference>
<dbReference type="SUPFAM" id="SSF46785">
    <property type="entry name" value="Winged helix' DNA-binding domain"/>
    <property type="match status" value="1"/>
</dbReference>
<dbReference type="AlphaFoldDB" id="A0A510DTD0"/>
<name>A0A510DTD0_9CREN</name>
<reference evidence="2 4" key="2">
    <citation type="journal article" date="2020" name="Int. J. Syst. Evol. Microbiol.">
        <title>Sulfuracidifex tepidarius gen. nov., sp. nov. and transfer of Sulfolobus metallicus Huber and Stetter 1992 to the genus Sulfuracidifex as Sulfuracidifex metallicus comb. nov.</title>
        <authorList>
            <person name="Itoh T."/>
            <person name="Miura T."/>
            <person name="Sakai H.D."/>
            <person name="Kato S."/>
            <person name="Ohkuma M."/>
            <person name="Takashina T."/>
        </authorList>
    </citation>
    <scope>NUCLEOTIDE SEQUENCE [LARGE SCALE GENOMIC DNA]</scope>
    <source>
        <strain evidence="2 4">IC-006</strain>
        <strain evidence="3">IC-007</strain>
    </source>
</reference>
<dbReference type="PROSITE" id="PS50995">
    <property type="entry name" value="HTH_MARR_2"/>
    <property type="match status" value="1"/>
</dbReference>
<proteinExistence type="predicted"/>
<dbReference type="OrthoDB" id="10712at2157"/>
<dbReference type="GO" id="GO:0006950">
    <property type="term" value="P:response to stress"/>
    <property type="evidence" value="ECO:0007669"/>
    <property type="project" value="TreeGrafter"/>
</dbReference>
<dbReference type="Gene3D" id="1.10.10.10">
    <property type="entry name" value="Winged helix-like DNA-binding domain superfamily/Winged helix DNA-binding domain"/>
    <property type="match status" value="1"/>
</dbReference>
<dbReference type="Pfam" id="PF12802">
    <property type="entry name" value="MarR_2"/>
    <property type="match status" value="1"/>
</dbReference>
<dbReference type="PANTHER" id="PTHR33164">
    <property type="entry name" value="TRANSCRIPTIONAL REGULATOR, MARR FAMILY"/>
    <property type="match status" value="1"/>
</dbReference>
<dbReference type="Proteomes" id="UP000322983">
    <property type="component" value="Chromosome"/>
</dbReference>
<dbReference type="InterPro" id="IPR000835">
    <property type="entry name" value="HTH_MarR-typ"/>
</dbReference>
<dbReference type="STRING" id="1294262.GCA_001316085_02000"/>
<dbReference type="KEGG" id="step:IC006_0713"/>
<dbReference type="RefSeq" id="WP_054846153.1">
    <property type="nucleotide sequence ID" value="NZ_AP018929.1"/>
</dbReference>
<evidence type="ECO:0000313" key="4">
    <source>
        <dbReference type="Proteomes" id="UP000322983"/>
    </source>
</evidence>
<reference evidence="5" key="1">
    <citation type="submission" date="2018-09" db="EMBL/GenBank/DDBJ databases">
        <title>Complete Genome Sequencing of Sulfolobus sp. JCM 16834.</title>
        <authorList>
            <person name="Kato S."/>
            <person name="Itoh T."/>
            <person name="Ohkuma M."/>
        </authorList>
    </citation>
    <scope>NUCLEOTIDE SEQUENCE [LARGE SCALE GENOMIC DNA]</scope>
    <source>
        <strain evidence="5">IC-007</strain>
    </source>
</reference>
<dbReference type="InterPro" id="IPR036388">
    <property type="entry name" value="WH-like_DNA-bd_sf"/>
</dbReference>
<accession>A0A510DTD0</accession>
<dbReference type="EMBL" id="AP018929">
    <property type="protein sequence ID" value="BBG23429.1"/>
    <property type="molecule type" value="Genomic_DNA"/>
</dbReference>
<dbReference type="InterPro" id="IPR036390">
    <property type="entry name" value="WH_DNA-bd_sf"/>
</dbReference>
<evidence type="ECO:0000313" key="3">
    <source>
        <dbReference type="EMBL" id="BBG26181.1"/>
    </source>
</evidence>
<gene>
    <name evidence="2" type="ORF">IC006_0713</name>
    <name evidence="3" type="ORF">IC007_0686</name>
</gene>
<keyword evidence="4" id="KW-1185">Reference proteome</keyword>
<feature type="domain" description="HTH marR-type" evidence="1">
    <location>
        <begin position="8"/>
        <end position="141"/>
    </location>
</feature>
<evidence type="ECO:0000313" key="2">
    <source>
        <dbReference type="EMBL" id="BBG23429.1"/>
    </source>
</evidence>
<dbReference type="InterPro" id="IPR039422">
    <property type="entry name" value="MarR/SlyA-like"/>
</dbReference>
<sequence>MMSTKDVDISIMSSIAKIHRAFQRELNRRLECLGISYLDFLILKATKEGEMTMAKLAKRFFVTQSAITAAVDRLEEIGLVSRGRSADDRRIITVKITEKGVETFMKGMDIYQRLAREILSDFRGKEELLSTLSAVLEKIDKLNTIKS</sequence>
<dbReference type="Proteomes" id="UP000325030">
    <property type="component" value="Chromosome"/>
</dbReference>
<dbReference type="EMBL" id="AP018930">
    <property type="protein sequence ID" value="BBG26181.1"/>
    <property type="molecule type" value="Genomic_DNA"/>
</dbReference>
<dbReference type="GeneID" id="41717102"/>
<accession>A0A510E117</accession>
<organism evidence="2 4">
    <name type="scientific">Sulfuracidifex tepidarius</name>
    <dbReference type="NCBI Taxonomy" id="1294262"/>
    <lineage>
        <taxon>Archaea</taxon>
        <taxon>Thermoproteota</taxon>
        <taxon>Thermoprotei</taxon>
        <taxon>Sulfolobales</taxon>
        <taxon>Sulfolobaceae</taxon>
        <taxon>Sulfuracidifex</taxon>
    </lineage>
</organism>
<dbReference type="GO" id="GO:0003700">
    <property type="term" value="F:DNA-binding transcription factor activity"/>
    <property type="evidence" value="ECO:0007669"/>
    <property type="project" value="InterPro"/>
</dbReference>
<protein>
    <submittedName>
        <fullName evidence="2">Transcriptional regulator SlyA</fullName>
    </submittedName>
</protein>